<evidence type="ECO:0000313" key="1">
    <source>
        <dbReference type="EMBL" id="MDT0477405.1"/>
    </source>
</evidence>
<accession>A0ABU2UVS9</accession>
<organism evidence="1 2">
    <name type="scientific">Streptomyces hintoniae</name>
    <dbReference type="NCBI Taxonomy" id="3075521"/>
    <lineage>
        <taxon>Bacteria</taxon>
        <taxon>Bacillati</taxon>
        <taxon>Actinomycetota</taxon>
        <taxon>Actinomycetes</taxon>
        <taxon>Kitasatosporales</taxon>
        <taxon>Streptomycetaceae</taxon>
        <taxon>Streptomyces</taxon>
    </lineage>
</organism>
<proteinExistence type="predicted"/>
<reference evidence="1" key="1">
    <citation type="submission" date="2024-05" db="EMBL/GenBank/DDBJ databases">
        <title>30 novel species of actinomycetes from the DSMZ collection.</title>
        <authorList>
            <person name="Nouioui I."/>
        </authorList>
    </citation>
    <scope>NUCLEOTIDE SEQUENCE</scope>
    <source>
        <strain evidence="1">DSM 41014</strain>
    </source>
</reference>
<dbReference type="Gene3D" id="2.60.120.860">
    <property type="match status" value="1"/>
</dbReference>
<gene>
    <name evidence="1" type="ORF">RM863_35315</name>
</gene>
<dbReference type="RefSeq" id="WP_311637612.1">
    <property type="nucleotide sequence ID" value="NZ_JAVRFF010000061.1"/>
</dbReference>
<keyword evidence="2" id="KW-1185">Reference proteome</keyword>
<name>A0ABU2UVS9_9ACTN</name>
<comment type="caution">
    <text evidence="1">The sequence shown here is derived from an EMBL/GenBank/DDBJ whole genome shotgun (WGS) entry which is preliminary data.</text>
</comment>
<dbReference type="EMBL" id="JAVRFF010000061">
    <property type="protein sequence ID" value="MDT0477405.1"/>
    <property type="molecule type" value="Genomic_DNA"/>
</dbReference>
<evidence type="ECO:0000313" key="2">
    <source>
        <dbReference type="Proteomes" id="UP001180489"/>
    </source>
</evidence>
<sequence length="290" mass="31311">MAGLAPGFRFTDHLITLGDIVFGVVDDQGVHWHCAEDDGWAGPDVRMEVSQREADHGAWSAPAYLAERVITLAGKAFCPSQDVADDAFERLLAAAALTDTLLTVQETIPKQMVVRRSGKPLVKRQTPMVLEFSLQLTAADPRRYAVTEQVGTTPLPSSTGGLTPPLTPPLVSDAVTVAGQINASNEGSIDTRPVFTITGPAVSPQILTQQPDGTVRFLTYSDTLYDGDVLSIDTDAKTCVLNGNVSRRRFLSTPTGWPVIPARSAVAIQFRATYYNSSALLTARWRSAWI</sequence>
<dbReference type="Proteomes" id="UP001180489">
    <property type="component" value="Unassembled WGS sequence"/>
</dbReference>
<protein>
    <submittedName>
        <fullName evidence="1">Phage tail family protein</fullName>
    </submittedName>
</protein>